<evidence type="ECO:0000256" key="3">
    <source>
        <dbReference type="ARBA" id="ARBA00022679"/>
    </source>
</evidence>
<comment type="catalytic activity">
    <reaction evidence="8">
        <text>L-tyrosyl-[protein] + ATP = O-phospho-L-tyrosyl-[protein] + ADP + H(+)</text>
        <dbReference type="Rhea" id="RHEA:10596"/>
        <dbReference type="Rhea" id="RHEA-COMP:10136"/>
        <dbReference type="Rhea" id="RHEA-COMP:20101"/>
        <dbReference type="ChEBI" id="CHEBI:15378"/>
        <dbReference type="ChEBI" id="CHEBI:30616"/>
        <dbReference type="ChEBI" id="CHEBI:46858"/>
        <dbReference type="ChEBI" id="CHEBI:61978"/>
        <dbReference type="ChEBI" id="CHEBI:456216"/>
        <dbReference type="EC" id="2.7.10.2"/>
    </reaction>
</comment>
<evidence type="ECO:0000256" key="8">
    <source>
        <dbReference type="ARBA" id="ARBA00051245"/>
    </source>
</evidence>
<evidence type="ECO:0000256" key="10">
    <source>
        <dbReference type="SAM" id="Phobius"/>
    </source>
</evidence>
<evidence type="ECO:0000256" key="1">
    <source>
        <dbReference type="ARBA" id="ARBA00007316"/>
    </source>
</evidence>
<gene>
    <name evidence="12" type="ORF">IM676_04660</name>
</gene>
<dbReference type="PANTHER" id="PTHR32309:SF13">
    <property type="entry name" value="FERRIC ENTEROBACTIN TRANSPORT PROTEIN FEPE"/>
    <property type="match status" value="1"/>
</dbReference>
<dbReference type="SUPFAM" id="SSF52540">
    <property type="entry name" value="P-loop containing nucleoside triphosphate hydrolases"/>
    <property type="match status" value="1"/>
</dbReference>
<feature type="domain" description="AAA" evidence="11">
    <location>
        <begin position="578"/>
        <end position="718"/>
    </location>
</feature>
<keyword evidence="9" id="KW-0175">Coiled coil</keyword>
<evidence type="ECO:0000256" key="7">
    <source>
        <dbReference type="ARBA" id="ARBA00023137"/>
    </source>
</evidence>
<keyword evidence="4" id="KW-0547">Nucleotide-binding</keyword>
<keyword evidence="3" id="KW-0808">Transferase</keyword>
<dbReference type="InterPro" id="IPR027417">
    <property type="entry name" value="P-loop_NTPase"/>
</dbReference>
<dbReference type="InterPro" id="IPR050445">
    <property type="entry name" value="Bact_polysacc_biosynth/exp"/>
</dbReference>
<name>A0A7S6U3V8_9CYAN</name>
<evidence type="ECO:0000313" key="13">
    <source>
        <dbReference type="Proteomes" id="UP000593846"/>
    </source>
</evidence>
<proteinExistence type="inferred from homology"/>
<dbReference type="EMBL" id="CP063311">
    <property type="protein sequence ID" value="QOV24580.1"/>
    <property type="molecule type" value="Genomic_DNA"/>
</dbReference>
<reference evidence="13" key="1">
    <citation type="submission" date="2020-10" db="EMBL/GenBank/DDBJ databases">
        <title>Genome-based taxonomic classification of the species Anabaenopsis elenkinii.</title>
        <authorList>
            <person name="Delbaje E."/>
            <person name="Andreote A.P.D."/>
            <person name="Pellegrinetti T.A."/>
            <person name="Cruz R.B."/>
            <person name="Branco L.H.Z."/>
            <person name="Fiore M.F."/>
        </authorList>
    </citation>
    <scope>NUCLEOTIDE SEQUENCE [LARGE SCALE GENOMIC DNA]</scope>
    <source>
        <strain evidence="13">CCIBt3563</strain>
    </source>
</reference>
<feature type="coiled-coil region" evidence="9">
    <location>
        <begin position="178"/>
        <end position="286"/>
    </location>
</feature>
<dbReference type="KEGG" id="aee:IM676_04660"/>
<protein>
    <recommendedName>
        <fullName evidence="2">non-specific protein-tyrosine kinase</fullName>
        <ecNumber evidence="2">2.7.10.2</ecNumber>
    </recommendedName>
</protein>
<sequence length="741" mass="83241">MNQNQLVHYSSIKPVNLRRLPEILLHRRFFSLGISCLFMSVAGFLALNIKPNYQSSMQILVNSNLYTGARVKNIPLSANNESTDSLGGVTTPDSPVFEHNSQIKMMMSSKLLQKAVDILRSDYPHITLEDIKGNSKNNKKTPLVVNQLQGISGVYQSPSQIFEVSFNDPDPVKTQRVLQALQKVYQEYNQQQQQERLQQGLSFVSARLPQTKQHLSQAEKNLEDFRHQHHLVDPEVESKILLASLADVQKQQQITRAQIKDLQARYNNLEQKIAELSQDAKIASRLQESTGYQSLLGAVENTQLAIARETMRYTEESPILEQLRQQYQSQKALLEQERKKLLDIKDVQNVSDTRKLAFIQGQNAEVNSTLVQEFIQVQTVLQGLTAQSNSLSESEKQLKSQLSKYPSLIAEYNRLLTAVETQSRILEQLLQTQQFLGLKISQGGFDWQILEEPALGSSTSDPRAILLLGGIVVSPIAGIALSVIWSISDHTIYSVNQLQKLTQLRLLGSVPKLPFSGVKKPFVRWFWRQQENFPPLLQTNTCLPGHKSFDILYQNLQIFQHSQPCQSLMLTSAISREGKTTLALGLAASAARMHRRVLLIDANLDSPHLHKNFHLSNEWGLSVLLIDDTNTQVQDYIQPIHPSIDILTAGPTPEDTMQALTQERMRQLLKLFEQTYDLVLIDAPPILGTVDSRILASCSQAIVMVSRIGQVTANQLTQAIEVLSQLNLLGIVANYGSNSHG</sequence>
<keyword evidence="5 12" id="KW-0418">Kinase</keyword>
<keyword evidence="10" id="KW-0472">Membrane</keyword>
<dbReference type="PANTHER" id="PTHR32309">
    <property type="entry name" value="TYROSINE-PROTEIN KINASE"/>
    <property type="match status" value="1"/>
</dbReference>
<accession>A0A7S6U3V8</accession>
<dbReference type="AlphaFoldDB" id="A0A7S6U3V8"/>
<keyword evidence="6" id="KW-0067">ATP-binding</keyword>
<evidence type="ECO:0000259" key="11">
    <source>
        <dbReference type="Pfam" id="PF13614"/>
    </source>
</evidence>
<dbReference type="GO" id="GO:0004713">
    <property type="term" value="F:protein tyrosine kinase activity"/>
    <property type="evidence" value="ECO:0007669"/>
    <property type="project" value="TreeGrafter"/>
</dbReference>
<evidence type="ECO:0000313" key="12">
    <source>
        <dbReference type="EMBL" id="QOV24580.1"/>
    </source>
</evidence>
<keyword evidence="13" id="KW-1185">Reference proteome</keyword>
<dbReference type="InterPro" id="IPR025669">
    <property type="entry name" value="AAA_dom"/>
</dbReference>
<organism evidence="12 13">
    <name type="scientific">Anabaenopsis elenkinii CCIBt3563</name>
    <dbReference type="NCBI Taxonomy" id="2779889"/>
    <lineage>
        <taxon>Bacteria</taxon>
        <taxon>Bacillati</taxon>
        <taxon>Cyanobacteriota</taxon>
        <taxon>Cyanophyceae</taxon>
        <taxon>Nostocales</taxon>
        <taxon>Nodulariaceae</taxon>
        <taxon>Anabaenopsis</taxon>
    </lineage>
</organism>
<keyword evidence="7" id="KW-0829">Tyrosine-protein kinase</keyword>
<dbReference type="CDD" id="cd05387">
    <property type="entry name" value="BY-kinase"/>
    <property type="match status" value="1"/>
</dbReference>
<evidence type="ECO:0000256" key="4">
    <source>
        <dbReference type="ARBA" id="ARBA00022741"/>
    </source>
</evidence>
<dbReference type="Pfam" id="PF13614">
    <property type="entry name" value="AAA_31"/>
    <property type="match status" value="1"/>
</dbReference>
<evidence type="ECO:0000256" key="5">
    <source>
        <dbReference type="ARBA" id="ARBA00022777"/>
    </source>
</evidence>
<dbReference type="Gene3D" id="3.40.50.300">
    <property type="entry name" value="P-loop containing nucleotide triphosphate hydrolases"/>
    <property type="match status" value="1"/>
</dbReference>
<dbReference type="EC" id="2.7.10.2" evidence="2"/>
<keyword evidence="10" id="KW-1133">Transmembrane helix</keyword>
<evidence type="ECO:0000256" key="6">
    <source>
        <dbReference type="ARBA" id="ARBA00022840"/>
    </source>
</evidence>
<dbReference type="Proteomes" id="UP000593846">
    <property type="component" value="Chromosome"/>
</dbReference>
<feature type="transmembrane region" description="Helical" evidence="10">
    <location>
        <begin position="29"/>
        <end position="49"/>
    </location>
</feature>
<dbReference type="InterPro" id="IPR005702">
    <property type="entry name" value="Wzc-like_C"/>
</dbReference>
<evidence type="ECO:0000256" key="9">
    <source>
        <dbReference type="SAM" id="Coils"/>
    </source>
</evidence>
<evidence type="ECO:0000256" key="2">
    <source>
        <dbReference type="ARBA" id="ARBA00011903"/>
    </source>
</evidence>
<keyword evidence="10" id="KW-0812">Transmembrane</keyword>
<comment type="similarity">
    <text evidence="1">Belongs to the CpsD/CapB family.</text>
</comment>
<dbReference type="GO" id="GO:0005886">
    <property type="term" value="C:plasma membrane"/>
    <property type="evidence" value="ECO:0007669"/>
    <property type="project" value="TreeGrafter"/>
</dbReference>